<keyword evidence="5" id="KW-1185">Reference proteome</keyword>
<dbReference type="PANTHER" id="PTHR43618">
    <property type="entry name" value="7-ALPHA-HYDROXYSTEROID DEHYDROGENASE"/>
    <property type="match status" value="1"/>
</dbReference>
<dbReference type="FunFam" id="3.40.50.720:FF:000084">
    <property type="entry name" value="Short-chain dehydrogenase reductase"/>
    <property type="match status" value="1"/>
</dbReference>
<dbReference type="AlphaFoldDB" id="A0ABD3QKU9"/>
<sequence>MASLFNVANKNVLITGSSRGIGLMIASTFARHGANVLITSRDPKACQEAADALSRDVKNSKVHHVPSNVSTRDGCKALARHVHELFHGRLDVLVNNAGTSWGEDPGYTVGSRESGKMNWGWDKVLDLNVKGMFYLIRECVPMLQRRKVDGEESTILLSTAPPEDPGRIINIGSVTGFLPQDAPTHAYDVSKAAVHHLTKRLAADLAPRGITVNALAPGYVPSRMSAGLSTWLPQEEKETNTQEEIIAKTIPLGRMGNEDDMGGACIYLSSRAGAWCTGVILNVDGGTVGATQIPLSSL</sequence>
<dbReference type="PRINTS" id="PR00081">
    <property type="entry name" value="GDHRDH"/>
</dbReference>
<dbReference type="PRINTS" id="PR00080">
    <property type="entry name" value="SDRFAMILY"/>
</dbReference>
<gene>
    <name evidence="4" type="ORF">ACHAWO_009823</name>
</gene>
<dbReference type="Gene3D" id="3.40.50.720">
    <property type="entry name" value="NAD(P)-binding Rossmann-like Domain"/>
    <property type="match status" value="1"/>
</dbReference>
<evidence type="ECO:0000256" key="3">
    <source>
        <dbReference type="ARBA" id="ARBA00023002"/>
    </source>
</evidence>
<dbReference type="InterPro" id="IPR002347">
    <property type="entry name" value="SDR_fam"/>
</dbReference>
<dbReference type="PANTHER" id="PTHR43618:SF8">
    <property type="entry name" value="7ALPHA-HYDROXYSTEROID DEHYDROGENASE"/>
    <property type="match status" value="1"/>
</dbReference>
<dbReference type="InterPro" id="IPR036291">
    <property type="entry name" value="NAD(P)-bd_dom_sf"/>
</dbReference>
<proteinExistence type="inferred from homology"/>
<dbReference type="EMBL" id="JALLPJ020000156">
    <property type="protein sequence ID" value="KAL3800579.1"/>
    <property type="molecule type" value="Genomic_DNA"/>
</dbReference>
<evidence type="ECO:0000313" key="5">
    <source>
        <dbReference type="Proteomes" id="UP001530400"/>
    </source>
</evidence>
<accession>A0ABD3QKU9</accession>
<organism evidence="4 5">
    <name type="scientific">Cyclotella atomus</name>
    <dbReference type="NCBI Taxonomy" id="382360"/>
    <lineage>
        <taxon>Eukaryota</taxon>
        <taxon>Sar</taxon>
        <taxon>Stramenopiles</taxon>
        <taxon>Ochrophyta</taxon>
        <taxon>Bacillariophyta</taxon>
        <taxon>Coscinodiscophyceae</taxon>
        <taxon>Thalassiosirophycidae</taxon>
        <taxon>Stephanodiscales</taxon>
        <taxon>Stephanodiscaceae</taxon>
        <taxon>Cyclotella</taxon>
    </lineage>
</organism>
<dbReference type="Pfam" id="PF13561">
    <property type="entry name" value="adh_short_C2"/>
    <property type="match status" value="1"/>
</dbReference>
<dbReference type="SUPFAM" id="SSF51735">
    <property type="entry name" value="NAD(P)-binding Rossmann-fold domains"/>
    <property type="match status" value="1"/>
</dbReference>
<evidence type="ECO:0000256" key="2">
    <source>
        <dbReference type="ARBA" id="ARBA00022857"/>
    </source>
</evidence>
<name>A0ABD3QKU9_9STRA</name>
<protein>
    <submittedName>
        <fullName evidence="4">Uncharacterized protein</fullName>
    </submittedName>
</protein>
<reference evidence="4 5" key="1">
    <citation type="submission" date="2024-10" db="EMBL/GenBank/DDBJ databases">
        <title>Updated reference genomes for cyclostephanoid diatoms.</title>
        <authorList>
            <person name="Roberts W.R."/>
            <person name="Alverson A.J."/>
        </authorList>
    </citation>
    <scope>NUCLEOTIDE SEQUENCE [LARGE SCALE GENOMIC DNA]</scope>
    <source>
        <strain evidence="4 5">AJA010-31</strain>
    </source>
</reference>
<comment type="similarity">
    <text evidence="1">Belongs to the short-chain dehydrogenases/reductases (SDR) family.</text>
</comment>
<dbReference type="GO" id="GO:0016491">
    <property type="term" value="F:oxidoreductase activity"/>
    <property type="evidence" value="ECO:0007669"/>
    <property type="project" value="UniProtKB-KW"/>
</dbReference>
<dbReference type="InterPro" id="IPR052178">
    <property type="entry name" value="Sec_Metab_Biosynth_SDR"/>
</dbReference>
<keyword evidence="2" id="KW-0521">NADP</keyword>
<evidence type="ECO:0000256" key="1">
    <source>
        <dbReference type="ARBA" id="ARBA00006484"/>
    </source>
</evidence>
<dbReference type="Proteomes" id="UP001530400">
    <property type="component" value="Unassembled WGS sequence"/>
</dbReference>
<comment type="caution">
    <text evidence="4">The sequence shown here is derived from an EMBL/GenBank/DDBJ whole genome shotgun (WGS) entry which is preliminary data.</text>
</comment>
<evidence type="ECO:0000313" key="4">
    <source>
        <dbReference type="EMBL" id="KAL3800579.1"/>
    </source>
</evidence>
<keyword evidence="3" id="KW-0560">Oxidoreductase</keyword>